<dbReference type="PROSITE" id="PS50803">
    <property type="entry name" value="OAR"/>
    <property type="match status" value="1"/>
</dbReference>
<comment type="caution">
    <text evidence="5">The sequence shown here is derived from an EMBL/GenBank/DDBJ whole genome shotgun (WGS) entry which is preliminary data.</text>
</comment>
<keyword evidence="6" id="KW-1185">Reference proteome</keyword>
<feature type="region of interest" description="Disordered" evidence="3">
    <location>
        <begin position="649"/>
        <end position="691"/>
    </location>
</feature>
<evidence type="ECO:0000256" key="2">
    <source>
        <dbReference type="SAM" id="Coils"/>
    </source>
</evidence>
<dbReference type="InterPro" id="IPR036691">
    <property type="entry name" value="Endo/exonu/phosph_ase_sf"/>
</dbReference>
<name>A0ABN9WUD4_9DINO</name>
<evidence type="ECO:0000259" key="4">
    <source>
        <dbReference type="PROSITE" id="PS50803"/>
    </source>
</evidence>
<feature type="compositionally biased region" description="Polar residues" evidence="3">
    <location>
        <begin position="348"/>
        <end position="358"/>
    </location>
</feature>
<feature type="coiled-coil region" evidence="2">
    <location>
        <begin position="155"/>
        <end position="214"/>
    </location>
</feature>
<evidence type="ECO:0000313" key="5">
    <source>
        <dbReference type="EMBL" id="CAK0888942.1"/>
    </source>
</evidence>
<gene>
    <name evidence="5" type="ORF">PCOR1329_LOCUS69619</name>
</gene>
<evidence type="ECO:0000256" key="3">
    <source>
        <dbReference type="SAM" id="MobiDB-lite"/>
    </source>
</evidence>
<dbReference type="SUPFAM" id="SSF56219">
    <property type="entry name" value="DNase I-like"/>
    <property type="match status" value="1"/>
</dbReference>
<protein>
    <recommendedName>
        <fullName evidence="4">OAR domain-containing protein</fullName>
    </recommendedName>
</protein>
<feature type="domain" description="OAR" evidence="4">
    <location>
        <begin position="199"/>
        <end position="212"/>
    </location>
</feature>
<feature type="region of interest" description="Disordered" evidence="3">
    <location>
        <begin position="41"/>
        <end position="73"/>
    </location>
</feature>
<feature type="region of interest" description="Disordered" evidence="3">
    <location>
        <begin position="325"/>
        <end position="359"/>
    </location>
</feature>
<dbReference type="EMBL" id="CAUYUJ010019150">
    <property type="protein sequence ID" value="CAK0888942.1"/>
    <property type="molecule type" value="Genomic_DNA"/>
</dbReference>
<comment type="subcellular location">
    <subcellularLocation>
        <location evidence="1">Nucleus</location>
    </subcellularLocation>
</comment>
<proteinExistence type="predicted"/>
<evidence type="ECO:0000313" key="6">
    <source>
        <dbReference type="Proteomes" id="UP001189429"/>
    </source>
</evidence>
<feature type="region of interest" description="Disordered" evidence="3">
    <location>
        <begin position="437"/>
        <end position="470"/>
    </location>
</feature>
<organism evidence="5 6">
    <name type="scientific">Prorocentrum cordatum</name>
    <dbReference type="NCBI Taxonomy" id="2364126"/>
    <lineage>
        <taxon>Eukaryota</taxon>
        <taxon>Sar</taxon>
        <taxon>Alveolata</taxon>
        <taxon>Dinophyceae</taxon>
        <taxon>Prorocentrales</taxon>
        <taxon>Prorocentraceae</taxon>
        <taxon>Prorocentrum</taxon>
    </lineage>
</organism>
<dbReference type="InterPro" id="IPR003654">
    <property type="entry name" value="OAR_dom"/>
</dbReference>
<dbReference type="Proteomes" id="UP001189429">
    <property type="component" value="Unassembled WGS sequence"/>
</dbReference>
<evidence type="ECO:0000256" key="1">
    <source>
        <dbReference type="ARBA" id="ARBA00004123"/>
    </source>
</evidence>
<reference evidence="5" key="1">
    <citation type="submission" date="2023-10" db="EMBL/GenBank/DDBJ databases">
        <authorList>
            <person name="Chen Y."/>
            <person name="Shah S."/>
            <person name="Dougan E. K."/>
            <person name="Thang M."/>
            <person name="Chan C."/>
        </authorList>
    </citation>
    <scope>NUCLEOTIDE SEQUENCE [LARGE SCALE GENOMIC DNA]</scope>
</reference>
<sequence length="722" mass="76637">MAGGDAGKHPEWTCKACVKRGVEGPLCSNWANRTSCRHCGAKRAKGGKAKPTLVDEGDGDSEAAPAGVQASPGPVPLTAEQLAVEVEILEAAKVKYGLVDLAVQSRAPSYRGLTDRAQLVQISQDHLAAKKATEPPPEPKLANVLQRRDAAVQKKERALARLATKKEARAKYQAEVDAELAKYLTEMDAEQALVDKHEASIQALARKASELAAKEANPRLPRAEAVVSDDVGHLAELLGQACGKAGLGVPAKMQAGLAALAKDAKMRSWAARAASTSRLDPLWTLIWILMVMRLPGTCSGSTPGRERNPPSFEPLAYRSWPSLPRRAGASGAGQPLASRTALPPLAQPTASRSGSSAAAQKRSWRSSEFVVISANGSGWGPLTALWSDESTMRSHRADCWCVQETQLFPKRLAAQEQWCRQHGVAAALTAGVARASSQDVEQRRAASSGTGVVVRSNRGMAEPDGAGSRHVDAEGRCTAVLLSGMQRGGVLMASLFILAGDRNVGPKQLCEEGSAWLQGIGGAVVSNHGGRPTTRKGLDVESELDFFVVSNDLLPRLQGCSVDPGPVRPHSAARLQLRAHGAAPLERRLKAPRPFPTQRAIGPSPAPVEAPPEVLRACESADSPEALDASRLQVMRLVESELPVFHQIAPTDEDSFKGRGLPPPFRRQQPDLSGRGHGSSAPRPKEGTAAKRPLAVADLFGRRARGPACSFPAWAVGMMPEL</sequence>
<accession>A0ABN9WUD4</accession>
<keyword evidence="2" id="KW-0175">Coiled coil</keyword>